<feature type="compositionally biased region" description="Basic and acidic residues" evidence="5">
    <location>
        <begin position="53"/>
        <end position="126"/>
    </location>
</feature>
<keyword evidence="3" id="KW-0677">Repeat</keyword>
<dbReference type="GeneID" id="91092020"/>
<dbReference type="EMBL" id="CP144098">
    <property type="protein sequence ID" value="WWC86471.1"/>
    <property type="molecule type" value="Genomic_DNA"/>
</dbReference>
<dbReference type="Gene3D" id="1.25.40.10">
    <property type="entry name" value="Tetratricopeptide repeat domain"/>
    <property type="match status" value="2"/>
</dbReference>
<dbReference type="GO" id="GO:0006396">
    <property type="term" value="P:RNA processing"/>
    <property type="evidence" value="ECO:0007669"/>
    <property type="project" value="InterPro"/>
</dbReference>
<organism evidence="6 7">
    <name type="scientific">Kwoniella dendrophila CBS 6074</name>
    <dbReference type="NCBI Taxonomy" id="1295534"/>
    <lineage>
        <taxon>Eukaryota</taxon>
        <taxon>Fungi</taxon>
        <taxon>Dikarya</taxon>
        <taxon>Basidiomycota</taxon>
        <taxon>Agaricomycotina</taxon>
        <taxon>Tremellomycetes</taxon>
        <taxon>Tremellales</taxon>
        <taxon>Cryptococcaceae</taxon>
        <taxon>Kwoniella</taxon>
    </lineage>
</organism>
<evidence type="ECO:0000256" key="2">
    <source>
        <dbReference type="ARBA" id="ARBA00009265"/>
    </source>
</evidence>
<evidence type="ECO:0000256" key="1">
    <source>
        <dbReference type="ARBA" id="ARBA00004123"/>
    </source>
</evidence>
<proteinExistence type="inferred from homology"/>
<reference evidence="6 7" key="1">
    <citation type="submission" date="2024-01" db="EMBL/GenBank/DDBJ databases">
        <title>Comparative genomics of Cryptococcus and Kwoniella reveals pathogenesis evolution and contrasting modes of karyotype evolution via chromosome fusion or intercentromeric recombination.</title>
        <authorList>
            <person name="Coelho M.A."/>
            <person name="David-Palma M."/>
            <person name="Shea T."/>
            <person name="Bowers K."/>
            <person name="McGinley-Smith S."/>
            <person name="Mohammad A.W."/>
            <person name="Gnirke A."/>
            <person name="Yurkov A.M."/>
            <person name="Nowrousian M."/>
            <person name="Sun S."/>
            <person name="Cuomo C.A."/>
            <person name="Heitman J."/>
        </authorList>
    </citation>
    <scope>NUCLEOTIDE SEQUENCE [LARGE SCALE GENOMIC DNA]</scope>
    <source>
        <strain evidence="6 7">CBS 6074</strain>
    </source>
</reference>
<dbReference type="SUPFAM" id="SSF48452">
    <property type="entry name" value="TPR-like"/>
    <property type="match status" value="1"/>
</dbReference>
<evidence type="ECO:0000256" key="3">
    <source>
        <dbReference type="ARBA" id="ARBA00022737"/>
    </source>
</evidence>
<comment type="subcellular location">
    <subcellularLocation>
        <location evidence="1">Nucleus</location>
    </subcellularLocation>
</comment>
<feature type="compositionally biased region" description="Basic and acidic residues" evidence="5">
    <location>
        <begin position="134"/>
        <end position="157"/>
    </location>
</feature>
<evidence type="ECO:0000313" key="7">
    <source>
        <dbReference type="Proteomes" id="UP001355207"/>
    </source>
</evidence>
<protein>
    <recommendedName>
        <fullName evidence="8">NRDE-2, necessary for RNA interference-domain-containing protein</fullName>
    </recommendedName>
</protein>
<evidence type="ECO:0000256" key="4">
    <source>
        <dbReference type="ARBA" id="ARBA00023242"/>
    </source>
</evidence>
<dbReference type="GO" id="GO:0031048">
    <property type="term" value="P:regulatory ncRNA-mediated heterochromatin formation"/>
    <property type="evidence" value="ECO:0007669"/>
    <property type="project" value="TreeGrafter"/>
</dbReference>
<dbReference type="Pfam" id="PF08424">
    <property type="entry name" value="NRDE-2"/>
    <property type="match status" value="1"/>
</dbReference>
<dbReference type="RefSeq" id="XP_066073234.1">
    <property type="nucleotide sequence ID" value="XM_066217137.1"/>
</dbReference>
<dbReference type="PANTHER" id="PTHR13471:SF0">
    <property type="entry name" value="NUCLEAR EXOSOME REGULATOR NRDE2"/>
    <property type="match status" value="1"/>
</dbReference>
<feature type="compositionally biased region" description="Low complexity" evidence="5">
    <location>
        <begin position="1"/>
        <end position="14"/>
    </location>
</feature>
<dbReference type="GO" id="GO:1902369">
    <property type="term" value="P:negative regulation of RNA catabolic process"/>
    <property type="evidence" value="ECO:0007669"/>
    <property type="project" value="TreeGrafter"/>
</dbReference>
<keyword evidence="7" id="KW-1185">Reference proteome</keyword>
<dbReference type="PANTHER" id="PTHR13471">
    <property type="entry name" value="TETRATRICOPEPTIDE-LIKE HELICAL"/>
    <property type="match status" value="1"/>
</dbReference>
<evidence type="ECO:0000313" key="6">
    <source>
        <dbReference type="EMBL" id="WWC86471.1"/>
    </source>
</evidence>
<accession>A0AAX4JM24</accession>
<gene>
    <name evidence="6" type="ORF">L201_001348</name>
</gene>
<dbReference type="InterPro" id="IPR013633">
    <property type="entry name" value="NRDE-2"/>
</dbReference>
<dbReference type="InterPro" id="IPR003107">
    <property type="entry name" value="HAT"/>
</dbReference>
<evidence type="ECO:0000256" key="5">
    <source>
        <dbReference type="SAM" id="MobiDB-lite"/>
    </source>
</evidence>
<keyword evidence="4" id="KW-0539">Nucleus</keyword>
<feature type="region of interest" description="Disordered" evidence="5">
    <location>
        <begin position="1"/>
        <end position="163"/>
    </location>
</feature>
<dbReference type="SMART" id="SM00386">
    <property type="entry name" value="HAT"/>
    <property type="match status" value="4"/>
</dbReference>
<dbReference type="Proteomes" id="UP001355207">
    <property type="component" value="Chromosome 1"/>
</dbReference>
<sequence>MTSTPSFSSFPDFSIKNEAGPSKSTVSAPVPSFGSFPEIEVPKKSRRRSRSRSISEDDRRSKRRERDEERSKGNRTERVDHDRERDRERSDRHKSDRRDEEGDERRKRDKDKDRKRDRGRSRDRDRERHRHRDRSRDREKDRYRDKSAERKYKEDKRRKERNQALQLIRGDEIESLERNKKKEEKWIKNEEGQPWYESMGEVKVAEVDMSQSTTFFPDIIGDRDAIRYGSTSSSTMPRYHREGKNRILGLNAGLRIIYSRDRTQKGVEIAPMGKPYVPRYNSRQTESAASQHLRRILLVPSETSSFFDPFASYVDFEIQPVRRDENDLPAYRDISKPQAEEDDFEHESIQNAIGSYTTLEEEVRKKTIETEEYLRSNPNDIDKWIEYSQLHLRLSPDRLTYNDNISSSDQSKSKTKSEAEITLSILSKALDASINNFNSVQLHLAYLKAAEHFWPKEKVTSRWKNVLSELSEKNKGKHDIQIEMMDLWLNYISWCEGQGFSKSGDQNGVDEVIEVYEECIGNLKNSSTYGDIQAREENLVYLFLRACLFIKEAGYAERAISAFQALMEITFFKPDQLRAAANTSFETILDEFEQFWDTEAPRLGEAGSEGWRNTSNTTFPTGKQFRPLQHTSDDPFERWLEAENHSEFKYSMPGRATDLDEEVEDDPYHTILFSDIRSLLFPITSPEVRLQLIYAFLTFLGLPFTPPDIPSSTPASNDPHLYWTLAHNQNKRNYFWPARPNTKKIPWQTVGGEPMDPERTRGLDSPFQSPVKCWLQDRDSMLGRKGTWFTDLDNIDISVLNVDLIRNVFSILRPLVPDPAFTLASFAFESAVSPKGAIKSAKAILASDRDNLLLWDGYARLERQRGNVGAARTVYATALQAAMSSRKENVVSEDELDLWSGWAEMELEVETDETRALEVVILAAGIGQDRIAESQQPERIPQSPSSIALLKARQFYSTLHHTFSPSLLLLKSLFVYLADGIESVRSFLLNRLTAIQPSSEESEQTLQLLTKILHFHSTRHASPAGLSRDTLELALSSFPNNTSFLSLYLYGELGGRVYGRIQRLITELTSHKNGSGGLIIHLWSIWAEAVSSHRTFWDDGGNGAERVRLALDKGINSPTGKHCAALWMLYIEFECLMGKYQSAKQLCYRAVTSLGGCKQLYLLPFTKSLRPHYTNRELKHWAELMIERGIRLRIPFENYFDTQQDEEEGLLRLPEDEDLKEDELGFLTEREVAKPY</sequence>
<dbReference type="AlphaFoldDB" id="A0AAX4JM24"/>
<dbReference type="InterPro" id="IPR011990">
    <property type="entry name" value="TPR-like_helical_dom_sf"/>
</dbReference>
<name>A0AAX4JM24_9TREE</name>
<comment type="similarity">
    <text evidence="2">Belongs to the NRDE2 family.</text>
</comment>
<dbReference type="GO" id="GO:0071013">
    <property type="term" value="C:catalytic step 2 spliceosome"/>
    <property type="evidence" value="ECO:0007669"/>
    <property type="project" value="TreeGrafter"/>
</dbReference>
<evidence type="ECO:0008006" key="8">
    <source>
        <dbReference type="Google" id="ProtNLM"/>
    </source>
</evidence>